<comment type="subcellular location">
    <subcellularLocation>
        <location evidence="1">Membrane</location>
        <topology evidence="1">Multi-pass membrane protein</topology>
    </subcellularLocation>
</comment>
<proteinExistence type="predicted"/>
<dbReference type="VEuPathDB" id="FungiDB:PV09_03532"/>
<feature type="transmembrane region" description="Helical" evidence="5">
    <location>
        <begin position="114"/>
        <end position="138"/>
    </location>
</feature>
<feature type="transmembrane region" description="Helical" evidence="5">
    <location>
        <begin position="40"/>
        <end position="59"/>
    </location>
</feature>
<dbReference type="Proteomes" id="UP000053259">
    <property type="component" value="Unassembled WGS sequence"/>
</dbReference>
<dbReference type="GeneID" id="27311505"/>
<dbReference type="OrthoDB" id="3358017at2759"/>
<evidence type="ECO:0000256" key="3">
    <source>
        <dbReference type="ARBA" id="ARBA00022989"/>
    </source>
</evidence>
<sequence length="351" mass="39953">MADVSSYYAFNPSHALPIAFTALIGVSLALHIWQNFRYRYWRVTFFMCWGGLVFTSGWIMRAVSSYEVGNLHFYAAQYVLVLCGPPIYSAAEYNVLGRLLLYLPMHSPIHPRRIMYFFIYLGAAVESLTAAGGARMAVAKNDKAQVQSGAALVAAASVLQVAVECCFISMVAMLHRRIVRARMLTPDIRKICTMLYGTSTFILIRSAYRAVEKFSILETLGSGVCEGTCNTVLRHEWYLYAFEAAPMVLYTWWINLVHPGRYLPSNPNIYLGYDKVERCGPGWVDRRSAWQTFADPFDWVGLLTGKTNHEKFWEHQDDYPIYVKTSKANGRELARTEEIYRQVFKVQATTS</sequence>
<evidence type="ECO:0000256" key="4">
    <source>
        <dbReference type="ARBA" id="ARBA00023136"/>
    </source>
</evidence>
<feature type="transmembrane region" description="Helical" evidence="5">
    <location>
        <begin position="150"/>
        <end position="174"/>
    </location>
</feature>
<dbReference type="InterPro" id="IPR007568">
    <property type="entry name" value="RTA1"/>
</dbReference>
<keyword evidence="3 5" id="KW-1133">Transmembrane helix</keyword>
<keyword evidence="4 5" id="KW-0472">Membrane</keyword>
<dbReference type="AlphaFoldDB" id="A0A0D2AFC4"/>
<evidence type="ECO:0000313" key="6">
    <source>
        <dbReference type="EMBL" id="KIW05668.1"/>
    </source>
</evidence>
<reference evidence="6 7" key="1">
    <citation type="submission" date="2015-01" db="EMBL/GenBank/DDBJ databases">
        <title>The Genome Sequence of Ochroconis gallopava CBS43764.</title>
        <authorList>
            <consortium name="The Broad Institute Genomics Platform"/>
            <person name="Cuomo C."/>
            <person name="de Hoog S."/>
            <person name="Gorbushina A."/>
            <person name="Stielow B."/>
            <person name="Teixiera M."/>
            <person name="Abouelleil A."/>
            <person name="Chapman S.B."/>
            <person name="Priest M."/>
            <person name="Young S.K."/>
            <person name="Wortman J."/>
            <person name="Nusbaum C."/>
            <person name="Birren B."/>
        </authorList>
    </citation>
    <scope>NUCLEOTIDE SEQUENCE [LARGE SCALE GENOMIC DNA]</scope>
    <source>
        <strain evidence="6 7">CBS 43764</strain>
    </source>
</reference>
<organism evidence="6 7">
    <name type="scientific">Verruconis gallopava</name>
    <dbReference type="NCBI Taxonomy" id="253628"/>
    <lineage>
        <taxon>Eukaryota</taxon>
        <taxon>Fungi</taxon>
        <taxon>Dikarya</taxon>
        <taxon>Ascomycota</taxon>
        <taxon>Pezizomycotina</taxon>
        <taxon>Dothideomycetes</taxon>
        <taxon>Pleosporomycetidae</taxon>
        <taxon>Venturiales</taxon>
        <taxon>Sympoventuriaceae</taxon>
        <taxon>Verruconis</taxon>
    </lineage>
</organism>
<gene>
    <name evidence="6" type="ORF">PV09_03532</name>
</gene>
<evidence type="ECO:0000256" key="2">
    <source>
        <dbReference type="ARBA" id="ARBA00022692"/>
    </source>
</evidence>
<dbReference type="GO" id="GO:0016020">
    <property type="term" value="C:membrane"/>
    <property type="evidence" value="ECO:0007669"/>
    <property type="project" value="UniProtKB-SubCell"/>
</dbReference>
<evidence type="ECO:0000313" key="7">
    <source>
        <dbReference type="Proteomes" id="UP000053259"/>
    </source>
</evidence>
<dbReference type="EMBL" id="KN847537">
    <property type="protein sequence ID" value="KIW05668.1"/>
    <property type="molecule type" value="Genomic_DNA"/>
</dbReference>
<keyword evidence="7" id="KW-1185">Reference proteome</keyword>
<dbReference type="InParanoid" id="A0A0D2AFC4"/>
<keyword evidence="2 5" id="KW-0812">Transmembrane</keyword>
<feature type="transmembrane region" description="Helical" evidence="5">
    <location>
        <begin position="71"/>
        <end position="93"/>
    </location>
</feature>
<dbReference type="RefSeq" id="XP_016215537.1">
    <property type="nucleotide sequence ID" value="XM_016356744.1"/>
</dbReference>
<dbReference type="HOGENOM" id="CLU_033465_0_1_1"/>
<dbReference type="PANTHER" id="PTHR31465:SF13">
    <property type="entry name" value="RTA1 DOMAIN PROTEIN-RELATED"/>
    <property type="match status" value="1"/>
</dbReference>
<protein>
    <recommendedName>
        <fullName evidence="8">RTA1 domain protein</fullName>
    </recommendedName>
</protein>
<dbReference type="Pfam" id="PF04479">
    <property type="entry name" value="RTA1"/>
    <property type="match status" value="1"/>
</dbReference>
<dbReference type="PANTHER" id="PTHR31465">
    <property type="entry name" value="PROTEIN RTA1-RELATED"/>
    <property type="match status" value="1"/>
</dbReference>
<name>A0A0D2AFC4_9PEZI</name>
<evidence type="ECO:0000256" key="5">
    <source>
        <dbReference type="SAM" id="Phobius"/>
    </source>
</evidence>
<evidence type="ECO:0008006" key="8">
    <source>
        <dbReference type="Google" id="ProtNLM"/>
    </source>
</evidence>
<accession>A0A0D2AFC4</accession>
<feature type="transmembrane region" description="Helical" evidence="5">
    <location>
        <begin position="15"/>
        <end position="33"/>
    </location>
</feature>
<evidence type="ECO:0000256" key="1">
    <source>
        <dbReference type="ARBA" id="ARBA00004141"/>
    </source>
</evidence>